<organism evidence="2 3">
    <name type="scientific">Diplodia seriata</name>
    <dbReference type="NCBI Taxonomy" id="420778"/>
    <lineage>
        <taxon>Eukaryota</taxon>
        <taxon>Fungi</taxon>
        <taxon>Dikarya</taxon>
        <taxon>Ascomycota</taxon>
        <taxon>Pezizomycotina</taxon>
        <taxon>Dothideomycetes</taxon>
        <taxon>Dothideomycetes incertae sedis</taxon>
        <taxon>Botryosphaeriales</taxon>
        <taxon>Botryosphaeriaceae</taxon>
        <taxon>Diplodia</taxon>
    </lineage>
</organism>
<feature type="compositionally biased region" description="Low complexity" evidence="1">
    <location>
        <begin position="70"/>
        <end position="81"/>
    </location>
</feature>
<dbReference type="RefSeq" id="XP_066633138.1">
    <property type="nucleotide sequence ID" value="XM_066777296.1"/>
</dbReference>
<gene>
    <name evidence="2" type="ORF">SLS55_005854</name>
</gene>
<proteinExistence type="predicted"/>
<reference evidence="2 3" key="1">
    <citation type="submission" date="2024-02" db="EMBL/GenBank/DDBJ databases">
        <title>De novo assembly and annotation of 12 fungi associated with fruit tree decline syndrome in Ontario, Canada.</title>
        <authorList>
            <person name="Sulman M."/>
            <person name="Ellouze W."/>
            <person name="Ilyukhin E."/>
        </authorList>
    </citation>
    <scope>NUCLEOTIDE SEQUENCE [LARGE SCALE GENOMIC DNA]</scope>
    <source>
        <strain evidence="2 3">FDS-637</strain>
    </source>
</reference>
<comment type="caution">
    <text evidence="2">The sequence shown here is derived from an EMBL/GenBank/DDBJ whole genome shotgun (WGS) entry which is preliminary data.</text>
</comment>
<dbReference type="Proteomes" id="UP001430584">
    <property type="component" value="Unassembled WGS sequence"/>
</dbReference>
<dbReference type="GeneID" id="92009939"/>
<name>A0ABR3CKZ2_9PEZI</name>
<feature type="region of interest" description="Disordered" evidence="1">
    <location>
        <begin position="50"/>
        <end position="102"/>
    </location>
</feature>
<evidence type="ECO:0000256" key="1">
    <source>
        <dbReference type="SAM" id="MobiDB-lite"/>
    </source>
</evidence>
<accession>A0ABR3CKZ2</accession>
<feature type="compositionally biased region" description="Polar residues" evidence="1">
    <location>
        <begin position="57"/>
        <end position="69"/>
    </location>
</feature>
<evidence type="ECO:0000313" key="3">
    <source>
        <dbReference type="Proteomes" id="UP001430584"/>
    </source>
</evidence>
<protein>
    <submittedName>
        <fullName evidence="2">Uncharacterized protein</fullName>
    </submittedName>
</protein>
<evidence type="ECO:0000313" key="2">
    <source>
        <dbReference type="EMBL" id="KAL0260109.1"/>
    </source>
</evidence>
<sequence length="118" mass="13040">MNAQSRRALAKAKNEERDADFEELRRILSKIRDTWPGSWDRGEQLFEELNPHDRSHSVLTDNANVGNTNAKKSASSKPKAASVKHDVSASQSNESRKRAASVPVQLANAVAAKKIKSM</sequence>
<dbReference type="EMBL" id="JAJVCZ030000005">
    <property type="protein sequence ID" value="KAL0260109.1"/>
    <property type="molecule type" value="Genomic_DNA"/>
</dbReference>
<keyword evidence="3" id="KW-1185">Reference proteome</keyword>